<feature type="region of interest" description="Disordered" evidence="7">
    <location>
        <begin position="840"/>
        <end position="875"/>
    </location>
</feature>
<protein>
    <submittedName>
        <fullName evidence="11">P-loop containing nucleoside triphosphate hydrolase protein</fullName>
    </submittedName>
</protein>
<comment type="caution">
    <text evidence="11">The sequence shown here is derived from an EMBL/GenBank/DDBJ whole genome shotgun (WGS) entry which is preliminary data.</text>
</comment>
<evidence type="ECO:0000256" key="1">
    <source>
        <dbReference type="ARBA" id="ARBA00004141"/>
    </source>
</evidence>
<keyword evidence="3" id="KW-0547">Nucleotide-binding</keyword>
<feature type="compositionally biased region" description="Low complexity" evidence="7">
    <location>
        <begin position="535"/>
        <end position="547"/>
    </location>
</feature>
<keyword evidence="4" id="KW-0067">ATP-binding</keyword>
<dbReference type="PANTHER" id="PTHR43394">
    <property type="entry name" value="ATP-DEPENDENT PERMEASE MDL1, MITOCHONDRIAL"/>
    <property type="match status" value="1"/>
</dbReference>
<feature type="region of interest" description="Disordered" evidence="7">
    <location>
        <begin position="527"/>
        <end position="547"/>
    </location>
</feature>
<keyword evidence="12" id="KW-1185">Reference proteome</keyword>
<dbReference type="SUPFAM" id="SSF52540">
    <property type="entry name" value="P-loop containing nucleoside triphosphate hydrolases"/>
    <property type="match status" value="2"/>
</dbReference>
<feature type="compositionally biased region" description="Low complexity" evidence="7">
    <location>
        <begin position="733"/>
        <end position="744"/>
    </location>
</feature>
<dbReference type="Pfam" id="PF00664">
    <property type="entry name" value="ABC_membrane"/>
    <property type="match status" value="2"/>
</dbReference>
<feature type="region of interest" description="Disordered" evidence="7">
    <location>
        <begin position="458"/>
        <end position="490"/>
    </location>
</feature>
<evidence type="ECO:0000313" key="11">
    <source>
        <dbReference type="EMBL" id="KAF8889740.1"/>
    </source>
</evidence>
<feature type="transmembrane region" description="Helical" evidence="8">
    <location>
        <begin position="1208"/>
        <end position="1225"/>
    </location>
</feature>
<feature type="compositionally biased region" description="Acidic residues" evidence="7">
    <location>
        <begin position="841"/>
        <end position="852"/>
    </location>
</feature>
<feature type="transmembrane region" description="Helical" evidence="8">
    <location>
        <begin position="1231"/>
        <end position="1254"/>
    </location>
</feature>
<dbReference type="InterPro" id="IPR011527">
    <property type="entry name" value="ABC1_TM_dom"/>
</dbReference>
<gene>
    <name evidence="11" type="ORF">CPB84DRAFT_1417177</name>
</gene>
<feature type="compositionally biased region" description="Acidic residues" evidence="7">
    <location>
        <begin position="708"/>
        <end position="727"/>
    </location>
</feature>
<dbReference type="Gene3D" id="3.40.50.300">
    <property type="entry name" value="P-loop containing nucleotide triphosphate hydrolases"/>
    <property type="match status" value="2"/>
</dbReference>
<dbReference type="PROSITE" id="PS00211">
    <property type="entry name" value="ABC_TRANSPORTER_1"/>
    <property type="match status" value="2"/>
</dbReference>
<comment type="subcellular location">
    <subcellularLocation>
        <location evidence="1">Membrane</location>
        <topology evidence="1">Multi-pass membrane protein</topology>
    </subcellularLocation>
</comment>
<dbReference type="Pfam" id="PF00005">
    <property type="entry name" value="ABC_tran"/>
    <property type="match status" value="2"/>
</dbReference>
<dbReference type="SMART" id="SM00382">
    <property type="entry name" value="AAA"/>
    <property type="match status" value="2"/>
</dbReference>
<feature type="transmembrane region" description="Helical" evidence="8">
    <location>
        <begin position="969"/>
        <end position="990"/>
    </location>
</feature>
<feature type="compositionally biased region" description="Basic and acidic residues" evidence="7">
    <location>
        <begin position="637"/>
        <end position="653"/>
    </location>
</feature>
<dbReference type="PANTHER" id="PTHR43394:SF1">
    <property type="entry name" value="ATP-BINDING CASSETTE SUB-FAMILY B MEMBER 10, MITOCHONDRIAL"/>
    <property type="match status" value="1"/>
</dbReference>
<feature type="domain" description="ABC transmembrane type-1" evidence="10">
    <location>
        <begin position="971"/>
        <end position="1260"/>
    </location>
</feature>
<dbReference type="GO" id="GO:0016020">
    <property type="term" value="C:membrane"/>
    <property type="evidence" value="ECO:0007669"/>
    <property type="project" value="UniProtKB-SubCell"/>
</dbReference>
<evidence type="ECO:0000256" key="5">
    <source>
        <dbReference type="ARBA" id="ARBA00022989"/>
    </source>
</evidence>
<accession>A0A9P5TJV0</accession>
<dbReference type="EMBL" id="JADNYJ010000078">
    <property type="protein sequence ID" value="KAF8889740.1"/>
    <property type="molecule type" value="Genomic_DNA"/>
</dbReference>
<dbReference type="OrthoDB" id="6500128at2759"/>
<sequence>MAWFDLNVGGGAGAGDDQQEGESVGAGGLMAKFSRETDDVRMASSLAAGQVLQYLTTTLASLSLAFSRSWSLTLIILSSVPLLILIQSLSQSLAAPLLHHERTETARAATLIERAISSIPTLKAFNAQHLELARAHTSFLTLQNHARRLNTVWGATSGMSQFVMMAMFVQAFWYGSKLVREGRNEPGDVMAVFWACLIATSNLQMCVPVGITVVKGKLAMVGLMELVGGEDGEDNDISALSAFERTSKRLSQRFSSLSSSSSSSSSSPVHPTHPSTRSRTLRKITPAKCHGELALHNLTFAYPTRPHLPVLKDVSLFIPAGEMTFIVGESGSGKSTVGQVLLGMYGVGSSSGASSEASGGQTQVQVQVQTQAQTQVQAQTQAEGTDATQDPLPIQNTGTLLLDEQDTRYLSTAFLRSHIVGVGQQGASGVVVLEGRSVWENVLVGLRESDWLLGDVPFAGGGAGGGGSKKEKRKKKEEEEDEHSPTTYDTAPLELRARVEAAARIALFHEFVRDLPYGWDTILGGTGSQSHSGHEGNANANANEENTTHGVGVGLSGGQKQRLALARAVLRDPSVLILDEPTSALDPTTRLLVFSALKRTRQEKNQTTVVITHDLSQIERGDFVYVMRGGRVVEGGYRGDLEKEPEGPIREEGEGGGGGGYFRKMLEAQMGMEGGGGAAPGVIEEPGTPILFGLSDRPCVGARGGCVESDDDDMDEEEEEEEEEGQELEIPGQAQQSQNQNQNQNQNLAAIRPLTWGNWMFEVVADLTGASALRRSRFGSGSEEGEGTVTEDEAEKGLGLSRGLSLSKTWSHQGRAGYKNRRPSSISIVIPQAKARMVLAEEGDEDEDEDEKAQDQCGTPRTPSKARKMRSLQFTPSSAATSFTAVNSLPYRSSYAKDDFYSKDQKRKSMGMEYVLEEKEFEDEKRAQHKNKEQQQQKNTQSQGGEEEAPPAFWSLIRTVLPTIPNKPLLILGLLISALSGAMTPIFSFLLSKLMYQVSIGASASQIPTINLLGGVVLGIAALDGVLLGTKYFLMETIGMGWVTALRSQSLRGVLRQDMTWFDDPRNGASGARLAQVIVRDGDDARNLVGVVFAQFLVVAAMLGVGLVWALVWGWQLTLAGFAIAPVFGGVMALQTRLVAGCEVRNKRAREEVARGYYEAIINVRAIRSMSFDPIFRKQFFSATDRALYTGVRGAFVEGCTYGVSSGLIYLAEALLFYIGAVLVGRGTYTYLQMVEVLNLVVFSVSIGSQLMAFTTRIAKAVQATADFNTLLHLPNSTSESTGTLKPPLTTGPITFTNVSFTYPSRPTQPVLKNLNLTINPGECVALVGSSGSGKSTVAALLQRLYEPTEGVVSVGVDMGGRGRGSGGATPIPLSAVDVRWLRKHLGVVSQQMSLLDASVADNVRYGGVAALSSSSSTSMITTSLPPSNDENIIISDVAIRAAAKKARVHEFVMGLPQGYDTPLGENAALISGGQAQRLMIARALAREESQSHAGGGGRILILDECTSALDVENQAAILESIRSMHRHEFGVEGEKGVDRKLETTTVMVTHKLPVMQMCDRIVVLHEGEIAEEGTYKELMERKGVFANLASGGEWVGE</sequence>
<proteinExistence type="predicted"/>
<dbReference type="GO" id="GO:0016887">
    <property type="term" value="F:ATP hydrolysis activity"/>
    <property type="evidence" value="ECO:0007669"/>
    <property type="project" value="InterPro"/>
</dbReference>
<feature type="domain" description="ABC transporter" evidence="9">
    <location>
        <begin position="1294"/>
        <end position="1592"/>
    </location>
</feature>
<dbReference type="InterPro" id="IPR036640">
    <property type="entry name" value="ABC1_TM_sf"/>
</dbReference>
<feature type="compositionally biased region" description="Acidic residues" evidence="7">
    <location>
        <begin position="783"/>
        <end position="794"/>
    </location>
</feature>
<dbReference type="PROSITE" id="PS50929">
    <property type="entry name" value="ABC_TM1F"/>
    <property type="match status" value="2"/>
</dbReference>
<feature type="transmembrane region" description="Helical" evidence="8">
    <location>
        <begin position="1088"/>
        <end position="1113"/>
    </location>
</feature>
<dbReference type="InterPro" id="IPR003593">
    <property type="entry name" value="AAA+_ATPase"/>
</dbReference>
<feature type="transmembrane region" description="Helical" evidence="8">
    <location>
        <begin position="1010"/>
        <end position="1030"/>
    </location>
</feature>
<keyword evidence="5 8" id="KW-1133">Transmembrane helix</keyword>
<dbReference type="InterPro" id="IPR039421">
    <property type="entry name" value="Type_1_exporter"/>
</dbReference>
<dbReference type="Gene3D" id="1.20.1560.10">
    <property type="entry name" value="ABC transporter type 1, transmembrane domain"/>
    <property type="match status" value="2"/>
</dbReference>
<feature type="compositionally biased region" description="Low complexity" evidence="7">
    <location>
        <begin position="255"/>
        <end position="267"/>
    </location>
</feature>
<dbReference type="InterPro" id="IPR017871">
    <property type="entry name" value="ABC_transporter-like_CS"/>
</dbReference>
<dbReference type="CDD" id="cd18577">
    <property type="entry name" value="ABC_6TM_Pgp_ABCB1_D1_like"/>
    <property type="match status" value="1"/>
</dbReference>
<keyword evidence="2 8" id="KW-0812">Transmembrane</keyword>
<feature type="region of interest" description="Disordered" evidence="7">
    <location>
        <begin position="777"/>
        <end position="800"/>
    </location>
</feature>
<feature type="region of interest" description="Disordered" evidence="7">
    <location>
        <begin position="702"/>
        <end position="744"/>
    </location>
</feature>
<name>A0A9P5TJV0_GYMJU</name>
<feature type="region of interest" description="Disordered" evidence="7">
    <location>
        <begin position="254"/>
        <end position="282"/>
    </location>
</feature>
<feature type="compositionally biased region" description="Basic and acidic residues" evidence="7">
    <location>
        <begin position="922"/>
        <end position="935"/>
    </location>
</feature>
<keyword evidence="11" id="KW-0378">Hydrolase</keyword>
<feature type="region of interest" description="Disordered" evidence="7">
    <location>
        <begin position="922"/>
        <end position="948"/>
    </location>
</feature>
<dbReference type="InterPro" id="IPR003439">
    <property type="entry name" value="ABC_transporter-like_ATP-bd"/>
</dbReference>
<evidence type="ECO:0000256" key="3">
    <source>
        <dbReference type="ARBA" id="ARBA00022741"/>
    </source>
</evidence>
<evidence type="ECO:0000256" key="6">
    <source>
        <dbReference type="ARBA" id="ARBA00023136"/>
    </source>
</evidence>
<evidence type="ECO:0000256" key="7">
    <source>
        <dbReference type="SAM" id="MobiDB-lite"/>
    </source>
</evidence>
<dbReference type="SUPFAM" id="SSF90123">
    <property type="entry name" value="ABC transporter transmembrane region"/>
    <property type="match status" value="2"/>
</dbReference>
<evidence type="ECO:0000259" key="10">
    <source>
        <dbReference type="PROSITE" id="PS50929"/>
    </source>
</evidence>
<feature type="region of interest" description="Disordered" evidence="7">
    <location>
        <begin position="1"/>
        <end position="23"/>
    </location>
</feature>
<dbReference type="GO" id="GO:0015421">
    <property type="term" value="F:ABC-type oligopeptide transporter activity"/>
    <property type="evidence" value="ECO:0007669"/>
    <property type="project" value="TreeGrafter"/>
</dbReference>
<feature type="transmembrane region" description="Helical" evidence="8">
    <location>
        <begin position="1119"/>
        <end position="1140"/>
    </location>
</feature>
<dbReference type="CDD" id="cd18578">
    <property type="entry name" value="ABC_6TM_Pgp_ABCB1_D2_like"/>
    <property type="match status" value="1"/>
</dbReference>
<keyword evidence="6 8" id="KW-0472">Membrane</keyword>
<dbReference type="InterPro" id="IPR027417">
    <property type="entry name" value="P-loop_NTPase"/>
</dbReference>
<feature type="region of interest" description="Disordered" evidence="7">
    <location>
        <begin position="637"/>
        <end position="660"/>
    </location>
</feature>
<evidence type="ECO:0000256" key="4">
    <source>
        <dbReference type="ARBA" id="ARBA00022840"/>
    </source>
</evidence>
<evidence type="ECO:0000313" key="12">
    <source>
        <dbReference type="Proteomes" id="UP000724874"/>
    </source>
</evidence>
<evidence type="ECO:0000256" key="8">
    <source>
        <dbReference type="SAM" id="Phobius"/>
    </source>
</evidence>
<evidence type="ECO:0000256" key="2">
    <source>
        <dbReference type="ARBA" id="ARBA00022692"/>
    </source>
</evidence>
<feature type="domain" description="ABC transporter" evidence="9">
    <location>
        <begin position="293"/>
        <end position="654"/>
    </location>
</feature>
<organism evidence="11 12">
    <name type="scientific">Gymnopilus junonius</name>
    <name type="common">Spectacular rustgill mushroom</name>
    <name type="synonym">Gymnopilus spectabilis subsp. junonius</name>
    <dbReference type="NCBI Taxonomy" id="109634"/>
    <lineage>
        <taxon>Eukaryota</taxon>
        <taxon>Fungi</taxon>
        <taxon>Dikarya</taxon>
        <taxon>Basidiomycota</taxon>
        <taxon>Agaricomycotina</taxon>
        <taxon>Agaricomycetes</taxon>
        <taxon>Agaricomycetidae</taxon>
        <taxon>Agaricales</taxon>
        <taxon>Agaricineae</taxon>
        <taxon>Hymenogastraceae</taxon>
        <taxon>Gymnopilus</taxon>
    </lineage>
</organism>
<dbReference type="PROSITE" id="PS50893">
    <property type="entry name" value="ABC_TRANSPORTER_2"/>
    <property type="match status" value="2"/>
</dbReference>
<feature type="domain" description="ABC transmembrane type-1" evidence="10">
    <location>
        <begin position="1"/>
        <end position="215"/>
    </location>
</feature>
<dbReference type="GO" id="GO:0005524">
    <property type="term" value="F:ATP binding"/>
    <property type="evidence" value="ECO:0007669"/>
    <property type="project" value="UniProtKB-KW"/>
</dbReference>
<reference evidence="11" key="1">
    <citation type="submission" date="2020-11" db="EMBL/GenBank/DDBJ databases">
        <authorList>
            <consortium name="DOE Joint Genome Institute"/>
            <person name="Ahrendt S."/>
            <person name="Riley R."/>
            <person name="Andreopoulos W."/>
            <person name="LaButti K."/>
            <person name="Pangilinan J."/>
            <person name="Ruiz-duenas F.J."/>
            <person name="Barrasa J.M."/>
            <person name="Sanchez-Garcia M."/>
            <person name="Camarero S."/>
            <person name="Miyauchi S."/>
            <person name="Serrano A."/>
            <person name="Linde D."/>
            <person name="Babiker R."/>
            <person name="Drula E."/>
            <person name="Ayuso-Fernandez I."/>
            <person name="Pacheco R."/>
            <person name="Padilla G."/>
            <person name="Ferreira P."/>
            <person name="Barriuso J."/>
            <person name="Kellner H."/>
            <person name="Castanera R."/>
            <person name="Alfaro M."/>
            <person name="Ramirez L."/>
            <person name="Pisabarro A.G."/>
            <person name="Kuo A."/>
            <person name="Tritt A."/>
            <person name="Lipzen A."/>
            <person name="He G."/>
            <person name="Yan M."/>
            <person name="Ng V."/>
            <person name="Cullen D."/>
            <person name="Martin F."/>
            <person name="Rosso M.-N."/>
            <person name="Henrissat B."/>
            <person name="Hibbett D."/>
            <person name="Martinez A.T."/>
            <person name="Grigoriev I.V."/>
        </authorList>
    </citation>
    <scope>NUCLEOTIDE SEQUENCE</scope>
    <source>
        <strain evidence="11">AH 44721</strain>
    </source>
</reference>
<evidence type="ECO:0000259" key="9">
    <source>
        <dbReference type="PROSITE" id="PS50893"/>
    </source>
</evidence>
<dbReference type="Proteomes" id="UP000724874">
    <property type="component" value="Unassembled WGS sequence"/>
</dbReference>